<dbReference type="Gene3D" id="3.20.20.70">
    <property type="entry name" value="Aldolase class I"/>
    <property type="match status" value="1"/>
</dbReference>
<accession>A0ABD5IYD9</accession>
<dbReference type="InterPro" id="IPR013785">
    <property type="entry name" value="Aldolase_TIM"/>
</dbReference>
<dbReference type="AlphaFoldDB" id="A0ABD5IYD9"/>
<evidence type="ECO:0000313" key="1">
    <source>
        <dbReference type="EMBL" id="MED5053370.1"/>
    </source>
</evidence>
<dbReference type="InterPro" id="IPR010763">
    <property type="entry name" value="DgaF"/>
</dbReference>
<dbReference type="Proteomes" id="UP001339962">
    <property type="component" value="Unassembled WGS sequence"/>
</dbReference>
<organism evidence="1 2">
    <name type="scientific">Anoxybacteroides rupiense</name>
    <dbReference type="NCBI Taxonomy" id="311460"/>
    <lineage>
        <taxon>Bacteria</taxon>
        <taxon>Bacillati</taxon>
        <taxon>Bacillota</taxon>
        <taxon>Bacilli</taxon>
        <taxon>Bacillales</taxon>
        <taxon>Anoxybacillaceae</taxon>
        <taxon>Anoxybacteroides</taxon>
    </lineage>
</organism>
<protein>
    <submittedName>
        <fullName evidence="1">KDGP aldolase</fullName>
    </submittedName>
</protein>
<proteinExistence type="predicted"/>
<dbReference type="Pfam" id="PF07071">
    <property type="entry name" value="KDGP_aldolase"/>
    <property type="match status" value="1"/>
</dbReference>
<dbReference type="RefSeq" id="WP_240371465.1">
    <property type="nucleotide sequence ID" value="NZ_JAHSSG010000012.1"/>
</dbReference>
<evidence type="ECO:0000313" key="2">
    <source>
        <dbReference type="Proteomes" id="UP001339962"/>
    </source>
</evidence>
<reference evidence="1 2" key="1">
    <citation type="submission" date="2023-03" db="EMBL/GenBank/DDBJ databases">
        <title>Bacillus Genome Sequencing.</title>
        <authorList>
            <person name="Dunlap C."/>
        </authorList>
    </citation>
    <scope>NUCLEOTIDE SEQUENCE [LARGE SCALE GENOMIC DNA]</scope>
    <source>
        <strain evidence="1 2">NRS-38</strain>
    </source>
</reference>
<gene>
    <name evidence="1" type="ORF">P9850_16365</name>
</gene>
<name>A0ABD5IYD9_9BACL</name>
<sequence length="241" mass="26153">MKLLKMKKFRDQLLINVLASGEENAKAIYDAGEGYIVPGIAAADYSTIDEGVAKLRELKKAVPVVSIGLGGGGNFQEWKRVVQMAVEAKSEHINQPYETASYAKGYLEANNVKPMINALVMPTGIIGKVRLSTGATVDVESCLDLAAALNIDSIKVMPVKGLTHLEELVFIAKEAVKRGIRGIEPAGGIKIEHVPIMFKAIQQTHIELFMPHIFGDLLVEPGKTNHEKVRDLLTLLKGGTL</sequence>
<dbReference type="EMBL" id="JARTLI010000045">
    <property type="protein sequence ID" value="MED5053370.1"/>
    <property type="molecule type" value="Genomic_DNA"/>
</dbReference>
<comment type="caution">
    <text evidence="1">The sequence shown here is derived from an EMBL/GenBank/DDBJ whole genome shotgun (WGS) entry which is preliminary data.</text>
</comment>